<accession>A0A6A5W1U9</accession>
<reference evidence="1" key="1">
    <citation type="journal article" date="2020" name="Stud. Mycol.">
        <title>101 Dothideomycetes genomes: a test case for predicting lifestyles and emergence of pathogens.</title>
        <authorList>
            <person name="Haridas S."/>
            <person name="Albert R."/>
            <person name="Binder M."/>
            <person name="Bloem J."/>
            <person name="Labutti K."/>
            <person name="Salamov A."/>
            <person name="Andreopoulos B."/>
            <person name="Baker S."/>
            <person name="Barry K."/>
            <person name="Bills G."/>
            <person name="Bluhm B."/>
            <person name="Cannon C."/>
            <person name="Castanera R."/>
            <person name="Culley D."/>
            <person name="Daum C."/>
            <person name="Ezra D."/>
            <person name="Gonzalez J."/>
            <person name="Henrissat B."/>
            <person name="Kuo A."/>
            <person name="Liang C."/>
            <person name="Lipzen A."/>
            <person name="Lutzoni F."/>
            <person name="Magnuson J."/>
            <person name="Mondo S."/>
            <person name="Nolan M."/>
            <person name="Ohm R."/>
            <person name="Pangilinan J."/>
            <person name="Park H.-J."/>
            <person name="Ramirez L."/>
            <person name="Alfaro M."/>
            <person name="Sun H."/>
            <person name="Tritt A."/>
            <person name="Yoshinaga Y."/>
            <person name="Zwiers L.-H."/>
            <person name="Turgeon B."/>
            <person name="Goodwin S."/>
            <person name="Spatafora J."/>
            <person name="Crous P."/>
            <person name="Grigoriev I."/>
        </authorList>
    </citation>
    <scope>NUCLEOTIDE SEQUENCE</scope>
    <source>
        <strain evidence="1">CBS 123094</strain>
    </source>
</reference>
<dbReference type="EMBL" id="ML977634">
    <property type="protein sequence ID" value="KAF1995753.1"/>
    <property type="molecule type" value="Genomic_DNA"/>
</dbReference>
<sequence length="143" mass="15040">CAPKPLGKGPIPTPDTQYAFLNSAVLKSLSSSAPIPSNYTLSFSGLKASSSATSFLGYIALDTYNTSYCAQQCNRQPNCTAINIFFERDPTLEVGEGCENPPSTTFIKCAFWGGVVTRGNTVNAGYTDGGFVVAIAGSNGYLK</sequence>
<evidence type="ECO:0008006" key="3">
    <source>
        <dbReference type="Google" id="ProtNLM"/>
    </source>
</evidence>
<proteinExistence type="predicted"/>
<dbReference type="PANTHER" id="PTHR36578">
    <property type="entry name" value="CHROMOSOME 15, WHOLE GENOME SHOTGUN SEQUENCE"/>
    <property type="match status" value="1"/>
</dbReference>
<feature type="non-terminal residue" evidence="1">
    <location>
        <position position="1"/>
    </location>
</feature>
<dbReference type="Proteomes" id="UP000799779">
    <property type="component" value="Unassembled WGS sequence"/>
</dbReference>
<keyword evidence="2" id="KW-1185">Reference proteome</keyword>
<name>A0A6A5W1U9_9PLEO</name>
<protein>
    <recommendedName>
        <fullName evidence="3">Apple domain-containing protein</fullName>
    </recommendedName>
</protein>
<dbReference type="AlphaFoldDB" id="A0A6A5W1U9"/>
<dbReference type="PANTHER" id="PTHR36578:SF1">
    <property type="entry name" value="APPLE DOMAIN-CONTAINING PROTEIN"/>
    <property type="match status" value="1"/>
</dbReference>
<gene>
    <name evidence="1" type="ORF">P154DRAFT_398084</name>
</gene>
<feature type="non-terminal residue" evidence="1">
    <location>
        <position position="143"/>
    </location>
</feature>
<evidence type="ECO:0000313" key="2">
    <source>
        <dbReference type="Proteomes" id="UP000799779"/>
    </source>
</evidence>
<evidence type="ECO:0000313" key="1">
    <source>
        <dbReference type="EMBL" id="KAF1995753.1"/>
    </source>
</evidence>
<organism evidence="1 2">
    <name type="scientific">Amniculicola lignicola CBS 123094</name>
    <dbReference type="NCBI Taxonomy" id="1392246"/>
    <lineage>
        <taxon>Eukaryota</taxon>
        <taxon>Fungi</taxon>
        <taxon>Dikarya</taxon>
        <taxon>Ascomycota</taxon>
        <taxon>Pezizomycotina</taxon>
        <taxon>Dothideomycetes</taxon>
        <taxon>Pleosporomycetidae</taxon>
        <taxon>Pleosporales</taxon>
        <taxon>Amniculicolaceae</taxon>
        <taxon>Amniculicola</taxon>
    </lineage>
</organism>
<dbReference type="OrthoDB" id="271448at2759"/>